<accession>A0A917AAC5</accession>
<dbReference type="PROSITE" id="PS51257">
    <property type="entry name" value="PROKAR_LIPOPROTEIN"/>
    <property type="match status" value="1"/>
</dbReference>
<dbReference type="Proteomes" id="UP000606730">
    <property type="component" value="Unassembled WGS sequence"/>
</dbReference>
<dbReference type="InterPro" id="IPR049712">
    <property type="entry name" value="Poly_export"/>
</dbReference>
<evidence type="ECO:0000313" key="4">
    <source>
        <dbReference type="Proteomes" id="UP000606730"/>
    </source>
</evidence>
<evidence type="ECO:0000256" key="1">
    <source>
        <dbReference type="ARBA" id="ARBA00022729"/>
    </source>
</evidence>
<sequence>MPLTPRTLANKALLGCAVLILAGCALPRSGPNKAEIAAGSVEKQGDIFIVDVDPNVVSATYREVESGFPASFINARKVGPDVIFPGDTITLNIYENVDDGLLSSTGASASTLSLQVDGSGFIFIPYAGRILAAGNSPEQLRRIVTEKLSAQTPDPQIIVTRAAGEGGTVTISGNAGAQGIFPIGTSSRTLSGMLASSGGISEDPKAARITVVRNGKRGAIWYQDMFTNPKLDIALRSGDQIFIEADPRTFTSAGATGNGVVAFPEAELSAMEALLLVGGLQSSSSDPTGIFVFRDEPAAIANRVLGRSDLTGTARMAYILNMTEPMGVFEARDFQIRDGDTVYVTEAPFVQWSKSIAAITGTLGVANTFTTATGG</sequence>
<dbReference type="PANTHER" id="PTHR33619:SF3">
    <property type="entry name" value="POLYSACCHARIDE EXPORT PROTEIN GFCE-RELATED"/>
    <property type="match status" value="1"/>
</dbReference>
<dbReference type="RefSeq" id="WP_095596759.1">
    <property type="nucleotide sequence ID" value="NZ_BMKN01000001.1"/>
</dbReference>
<reference evidence="3" key="1">
    <citation type="journal article" date="2014" name="Int. J. Syst. Evol. Microbiol.">
        <title>Complete genome sequence of Corynebacterium casei LMG S-19264T (=DSM 44701T), isolated from a smear-ripened cheese.</title>
        <authorList>
            <consortium name="US DOE Joint Genome Institute (JGI-PGF)"/>
            <person name="Walter F."/>
            <person name="Albersmeier A."/>
            <person name="Kalinowski J."/>
            <person name="Ruckert C."/>
        </authorList>
    </citation>
    <scope>NUCLEOTIDE SEQUENCE</scope>
    <source>
        <strain evidence="3">CGMCC 1.16012</strain>
    </source>
</reference>
<dbReference type="InterPro" id="IPR003715">
    <property type="entry name" value="Poly_export_N"/>
</dbReference>
<name>A0A917AAC5_9RHOB</name>
<dbReference type="GO" id="GO:0015159">
    <property type="term" value="F:polysaccharide transmembrane transporter activity"/>
    <property type="evidence" value="ECO:0007669"/>
    <property type="project" value="InterPro"/>
</dbReference>
<dbReference type="PANTHER" id="PTHR33619">
    <property type="entry name" value="POLYSACCHARIDE EXPORT PROTEIN GFCE-RELATED"/>
    <property type="match status" value="1"/>
</dbReference>
<comment type="caution">
    <text evidence="3">The sequence shown here is derived from an EMBL/GenBank/DDBJ whole genome shotgun (WGS) entry which is preliminary data.</text>
</comment>
<protein>
    <submittedName>
        <fullName evidence="3">Sugar ABC transporter substrate-binding protein</fullName>
    </submittedName>
</protein>
<dbReference type="Gene3D" id="3.10.560.10">
    <property type="entry name" value="Outer membrane lipoprotein wza domain like"/>
    <property type="match status" value="2"/>
</dbReference>
<proteinExistence type="predicted"/>
<keyword evidence="4" id="KW-1185">Reference proteome</keyword>
<evidence type="ECO:0000259" key="2">
    <source>
        <dbReference type="Pfam" id="PF02563"/>
    </source>
</evidence>
<feature type="domain" description="Polysaccharide export protein N-terminal" evidence="2">
    <location>
        <begin position="82"/>
        <end position="160"/>
    </location>
</feature>
<gene>
    <name evidence="3" type="ORF">GCM10011517_03020</name>
</gene>
<dbReference type="Pfam" id="PF02563">
    <property type="entry name" value="Poly_export"/>
    <property type="match status" value="1"/>
</dbReference>
<keyword evidence="1" id="KW-0732">Signal</keyword>
<reference evidence="3" key="2">
    <citation type="submission" date="2020-09" db="EMBL/GenBank/DDBJ databases">
        <authorList>
            <person name="Sun Q."/>
            <person name="Zhou Y."/>
        </authorList>
    </citation>
    <scope>NUCLEOTIDE SEQUENCE</scope>
    <source>
        <strain evidence="3">CGMCC 1.16012</strain>
    </source>
</reference>
<evidence type="ECO:0000313" key="3">
    <source>
        <dbReference type="EMBL" id="GGE38610.1"/>
    </source>
</evidence>
<dbReference type="OrthoDB" id="7198507at2"/>
<organism evidence="3 4">
    <name type="scientific">Actibacterium pelagium</name>
    <dbReference type="NCBI Taxonomy" id="2029103"/>
    <lineage>
        <taxon>Bacteria</taxon>
        <taxon>Pseudomonadati</taxon>
        <taxon>Pseudomonadota</taxon>
        <taxon>Alphaproteobacteria</taxon>
        <taxon>Rhodobacterales</taxon>
        <taxon>Roseobacteraceae</taxon>
        <taxon>Actibacterium</taxon>
    </lineage>
</organism>
<dbReference type="EMBL" id="BMKN01000001">
    <property type="protein sequence ID" value="GGE38610.1"/>
    <property type="molecule type" value="Genomic_DNA"/>
</dbReference>
<dbReference type="AlphaFoldDB" id="A0A917AAC5"/>
<dbReference type="Gene3D" id="3.30.1950.10">
    <property type="entry name" value="wza like domain"/>
    <property type="match status" value="1"/>
</dbReference>